<protein>
    <submittedName>
        <fullName evidence="3">Uncharacterized protein</fullName>
    </submittedName>
</protein>
<evidence type="ECO:0000313" key="3">
    <source>
        <dbReference type="EMBL" id="KAK9672678.1"/>
    </source>
</evidence>
<dbReference type="AlphaFoldDB" id="A0AAW1H9F0"/>
<evidence type="ECO:0000313" key="4">
    <source>
        <dbReference type="Proteomes" id="UP001443914"/>
    </source>
</evidence>
<dbReference type="EMBL" id="JBDFQZ010000012">
    <property type="protein sequence ID" value="KAK9672678.1"/>
    <property type="molecule type" value="Genomic_DNA"/>
</dbReference>
<evidence type="ECO:0000256" key="1">
    <source>
        <dbReference type="SAM" id="Coils"/>
    </source>
</evidence>
<proteinExistence type="predicted"/>
<feature type="coiled-coil region" evidence="1">
    <location>
        <begin position="597"/>
        <end position="645"/>
    </location>
</feature>
<keyword evidence="4" id="KW-1185">Reference proteome</keyword>
<keyword evidence="1" id="KW-0175">Coiled coil</keyword>
<accession>A0AAW1H9F0</accession>
<feature type="region of interest" description="Disordered" evidence="2">
    <location>
        <begin position="348"/>
        <end position="419"/>
    </location>
</feature>
<feature type="compositionally biased region" description="Basic and acidic residues" evidence="2">
    <location>
        <begin position="391"/>
        <end position="403"/>
    </location>
</feature>
<dbReference type="Proteomes" id="UP001443914">
    <property type="component" value="Unassembled WGS sequence"/>
</dbReference>
<reference evidence="3" key="1">
    <citation type="submission" date="2024-03" db="EMBL/GenBank/DDBJ databases">
        <title>WGS assembly of Saponaria officinalis var. Norfolk2.</title>
        <authorList>
            <person name="Jenkins J."/>
            <person name="Shu S."/>
            <person name="Grimwood J."/>
            <person name="Barry K."/>
            <person name="Goodstein D."/>
            <person name="Schmutz J."/>
            <person name="Leebens-Mack J."/>
            <person name="Osbourn A."/>
        </authorList>
    </citation>
    <scope>NUCLEOTIDE SEQUENCE [LARGE SCALE GENOMIC DNA]</scope>
    <source>
        <strain evidence="3">JIC</strain>
    </source>
</reference>
<organism evidence="3 4">
    <name type="scientific">Saponaria officinalis</name>
    <name type="common">Common soapwort</name>
    <name type="synonym">Lychnis saponaria</name>
    <dbReference type="NCBI Taxonomy" id="3572"/>
    <lineage>
        <taxon>Eukaryota</taxon>
        <taxon>Viridiplantae</taxon>
        <taxon>Streptophyta</taxon>
        <taxon>Embryophyta</taxon>
        <taxon>Tracheophyta</taxon>
        <taxon>Spermatophyta</taxon>
        <taxon>Magnoliopsida</taxon>
        <taxon>eudicotyledons</taxon>
        <taxon>Gunneridae</taxon>
        <taxon>Pentapetalae</taxon>
        <taxon>Caryophyllales</taxon>
        <taxon>Caryophyllaceae</taxon>
        <taxon>Caryophylleae</taxon>
        <taxon>Saponaria</taxon>
    </lineage>
</organism>
<name>A0AAW1H9F0_SAPOF</name>
<comment type="caution">
    <text evidence="3">The sequence shown here is derived from an EMBL/GenBank/DDBJ whole genome shotgun (WGS) entry which is preliminary data.</text>
</comment>
<gene>
    <name evidence="3" type="ORF">RND81_12G116600</name>
</gene>
<evidence type="ECO:0000256" key="2">
    <source>
        <dbReference type="SAM" id="MobiDB-lite"/>
    </source>
</evidence>
<sequence length="729" mass="79401">MRVKSDEEVVLHASNDRVVDLDPLAVRSPVERVDRPPAALCSRRLEVAVYGKSLSYRLDRTFRVLMESDSGTEKTAAAFYDLPSGWSFSIPGPEDSVCQPLASCTSVFLKQLEFGLRFPLHPFISLLLRRANVAITQLRPLAIRTMVAWTWVCLFKGRGLSVDVFRSLYNLKIGTGPSEGYWSLYTESGYCTSYLKLTSVKGWRERWLFIRSSAPFDHPRRFRNDVHARFEAAEEWCPGKVQPVTDIYLTPDQTEVREYFRACHNKKSEELPRIWLPPVDVITEDLYLSRVGLLPAQPPDTYSGGWSKEDLTRIGLNADSSPVTNAADVPSPSGNISLRTKIMELKKLGPGEVKARMPLHRSEEPTGPSHTRVVPTADSTAGLPEAPVPEPKSKSRPDHEPARSDLGPSNGTEAPEVVEEIPLRSKKLLRTGPSGSRSTKRLKIILSDKVTVASSCPPSQGAEEDPLEVVPMRASGVVSTASAEAVAARAPSIAPIILTEAVTVWAPSVTLIPSTGAAAVRAPSVALIPSTGAAAMGTPSVAHIPSTGEAVVIPIGVPKRLPSLASLRAQPAAIGRIARSIFEDLKSFGQGDAIHALNRAQEMCREAEDELRAVNDKCELVGAERDKLREELVLLRGELEASKASEAVVRAELESARVSEAAAKTAYAGLKGTLDQVIALRVEAYNKGYVQGDLDTKDVVAALYPNFDFEALLLLEEKRDTRRAAGSLK</sequence>
<feature type="compositionally biased region" description="Basic and acidic residues" evidence="2">
    <location>
        <begin position="348"/>
        <end position="364"/>
    </location>
</feature>